<organism evidence="1 2">
    <name type="scientific">Acetobacterium malicum</name>
    <dbReference type="NCBI Taxonomy" id="52692"/>
    <lineage>
        <taxon>Bacteria</taxon>
        <taxon>Bacillati</taxon>
        <taxon>Bacillota</taxon>
        <taxon>Clostridia</taxon>
        <taxon>Eubacteriales</taxon>
        <taxon>Eubacteriaceae</taxon>
        <taxon>Acetobacterium</taxon>
    </lineage>
</organism>
<gene>
    <name evidence="1" type="ORF">GH811_07280</name>
</gene>
<dbReference type="EMBL" id="WJBE01000005">
    <property type="protein sequence ID" value="MBC3899415.1"/>
    <property type="molecule type" value="Genomic_DNA"/>
</dbReference>
<dbReference type="RefSeq" id="WP_186893910.1">
    <property type="nucleotide sequence ID" value="NZ_WJBE01000005.1"/>
</dbReference>
<keyword evidence="2" id="KW-1185">Reference proteome</keyword>
<evidence type="ECO:0008006" key="3">
    <source>
        <dbReference type="Google" id="ProtNLM"/>
    </source>
</evidence>
<evidence type="ECO:0000313" key="1">
    <source>
        <dbReference type="EMBL" id="MBC3899415.1"/>
    </source>
</evidence>
<dbReference type="Proteomes" id="UP000622405">
    <property type="component" value="Unassembled WGS sequence"/>
</dbReference>
<accession>A0ABR6YW32</accession>
<reference evidence="1 2" key="1">
    <citation type="journal article" date="2020" name="mSystems">
        <title>Defining Genomic and Predicted Metabolic Features of the Acetobacterium Genus.</title>
        <authorList>
            <person name="Ross D.E."/>
            <person name="Marshall C.W."/>
            <person name="Gulliver D."/>
            <person name="May H.D."/>
            <person name="Norman R.S."/>
        </authorList>
    </citation>
    <scope>NUCLEOTIDE SEQUENCE [LARGE SCALE GENOMIC DNA]</scope>
    <source>
        <strain evidence="1 2">DSM 4132</strain>
    </source>
</reference>
<sequence length="254" mass="29784">MDEADKKSILIIVEGEKTDVSLMKKVIAAYPISDAYRIVSYCTNIYALYQEMVTYGTTSFDDIDLLLILKNRERDERKKKLFDAKYTDMLLIFDLDPQDSRFNDRIVMQLQEYFADSSDMGKLYINYPMVEAFYHMQSIPDRNFHERKVSIAELKNKQYKTRVQQETSGGDYRKFATTRDQITIVIRQNLAKAHTLQSGTIFDWTDPKVTTKVDHLSVLRVQLERLLIDNRFDVLSTCVFFVADYNPVFLEINQ</sequence>
<evidence type="ECO:0000313" key="2">
    <source>
        <dbReference type="Proteomes" id="UP000622405"/>
    </source>
</evidence>
<protein>
    <recommendedName>
        <fullName evidence="3">DUF4435 domain-containing protein</fullName>
    </recommendedName>
</protein>
<name>A0ABR6YW32_9FIRM</name>
<proteinExistence type="predicted"/>
<comment type="caution">
    <text evidence="1">The sequence shown here is derived from an EMBL/GenBank/DDBJ whole genome shotgun (WGS) entry which is preliminary data.</text>
</comment>